<keyword evidence="1" id="KW-0472">Membrane</keyword>
<proteinExistence type="predicted"/>
<name>A0A4R0HLR4_9ACTN</name>
<organism evidence="2 3">
    <name type="scientific">Kribbella soli</name>
    <dbReference type="NCBI Taxonomy" id="1124743"/>
    <lineage>
        <taxon>Bacteria</taxon>
        <taxon>Bacillati</taxon>
        <taxon>Actinomycetota</taxon>
        <taxon>Actinomycetes</taxon>
        <taxon>Propionibacteriales</taxon>
        <taxon>Kribbellaceae</taxon>
        <taxon>Kribbella</taxon>
    </lineage>
</organism>
<protein>
    <submittedName>
        <fullName evidence="2">S-layer protein</fullName>
    </submittedName>
</protein>
<reference evidence="2 3" key="1">
    <citation type="submission" date="2019-02" db="EMBL/GenBank/DDBJ databases">
        <title>Kribbella capetownensis sp. nov. and Kribbella speibonae sp. nov., isolated from soil.</title>
        <authorList>
            <person name="Curtis S.M."/>
            <person name="Norton I."/>
            <person name="Everest G.J."/>
            <person name="Meyers P.R."/>
        </authorList>
    </citation>
    <scope>NUCLEOTIDE SEQUENCE [LARGE SCALE GENOMIC DNA]</scope>
    <source>
        <strain evidence="2 3">KCTC 29219</strain>
    </source>
</reference>
<sequence length="205" mass="22996">MLDENRRPFMIGVVVLAVVLILVGGVVLFRGGGSETTLTVQSIPNDLTLKLDGHEIPANGEIKIKAGEHTLEGSRRGFQSYTQTFTSGNDRLSYKMYLYANSAEGRAWTKNNPEQEQELEKEAGRKYDEFQNRIKQKYPIISQLPYVGDGFEATYTKSRTDPTNPEAISIVIEVFGSQGKKKALQWIKGYGWDINTLDVIWTTGK</sequence>
<dbReference type="AlphaFoldDB" id="A0A4R0HLR4"/>
<evidence type="ECO:0000313" key="3">
    <source>
        <dbReference type="Proteomes" id="UP000292346"/>
    </source>
</evidence>
<keyword evidence="1" id="KW-1133">Transmembrane helix</keyword>
<dbReference type="Proteomes" id="UP000292346">
    <property type="component" value="Unassembled WGS sequence"/>
</dbReference>
<accession>A0A4R0HLR4</accession>
<keyword evidence="1" id="KW-0812">Transmembrane</keyword>
<dbReference type="EMBL" id="SJJZ01000001">
    <property type="protein sequence ID" value="TCC11543.1"/>
    <property type="molecule type" value="Genomic_DNA"/>
</dbReference>
<evidence type="ECO:0000256" key="1">
    <source>
        <dbReference type="SAM" id="Phobius"/>
    </source>
</evidence>
<dbReference type="RefSeq" id="WP_131336288.1">
    <property type="nucleotide sequence ID" value="NZ_SJJZ01000001.1"/>
</dbReference>
<comment type="caution">
    <text evidence="2">The sequence shown here is derived from an EMBL/GenBank/DDBJ whole genome shotgun (WGS) entry which is preliminary data.</text>
</comment>
<keyword evidence="3" id="KW-1185">Reference proteome</keyword>
<dbReference type="OrthoDB" id="3824449at2"/>
<gene>
    <name evidence="2" type="ORF">E0H45_09820</name>
</gene>
<evidence type="ECO:0000313" key="2">
    <source>
        <dbReference type="EMBL" id="TCC11543.1"/>
    </source>
</evidence>
<feature type="transmembrane region" description="Helical" evidence="1">
    <location>
        <begin position="9"/>
        <end position="29"/>
    </location>
</feature>